<sequence>QEEADLPLCRSGSACGYLQVNAYGVSTQQFCRCARTDGSCDMHWDPQDGHSITMGSDQFKFCRSPPPLHVCGRDETAYSAAFIFNKATFSMAGQQHLLHCFCPPPLAHVRADVVEDVVDGELLLATLHSCSRLEVCTEEAPCKEVSMGGGTPLVNPKCRCPRKTSCPTLGTTVAPHSNTYPQGSAYSVFCHPGPA</sequence>
<feature type="non-terminal residue" evidence="1">
    <location>
        <position position="1"/>
    </location>
</feature>
<evidence type="ECO:0000313" key="1">
    <source>
        <dbReference type="EMBL" id="KAK8747391.1"/>
    </source>
</evidence>
<proteinExistence type="predicted"/>
<organism evidence="1 2">
    <name type="scientific">Cherax quadricarinatus</name>
    <name type="common">Australian red claw crayfish</name>
    <dbReference type="NCBI Taxonomy" id="27406"/>
    <lineage>
        <taxon>Eukaryota</taxon>
        <taxon>Metazoa</taxon>
        <taxon>Ecdysozoa</taxon>
        <taxon>Arthropoda</taxon>
        <taxon>Crustacea</taxon>
        <taxon>Multicrustacea</taxon>
        <taxon>Malacostraca</taxon>
        <taxon>Eumalacostraca</taxon>
        <taxon>Eucarida</taxon>
        <taxon>Decapoda</taxon>
        <taxon>Pleocyemata</taxon>
        <taxon>Astacidea</taxon>
        <taxon>Parastacoidea</taxon>
        <taxon>Parastacidae</taxon>
        <taxon>Cherax</taxon>
    </lineage>
</organism>
<dbReference type="Gene3D" id="2.20.20.160">
    <property type="match status" value="2"/>
</dbReference>
<dbReference type="Proteomes" id="UP001445076">
    <property type="component" value="Unassembled WGS sequence"/>
</dbReference>
<comment type="caution">
    <text evidence="1">The sequence shown here is derived from an EMBL/GenBank/DDBJ whole genome shotgun (WGS) entry which is preliminary data.</text>
</comment>
<accession>A0AAW0Y5S0</accession>
<dbReference type="AlphaFoldDB" id="A0AAW0Y5S0"/>
<dbReference type="EMBL" id="JARKIK010000015">
    <property type="protein sequence ID" value="KAK8747391.1"/>
    <property type="molecule type" value="Genomic_DNA"/>
</dbReference>
<reference evidence="1 2" key="1">
    <citation type="journal article" date="2024" name="BMC Genomics">
        <title>Genome assembly of redclaw crayfish (Cherax quadricarinatus) provides insights into its immune adaptation and hypoxia tolerance.</title>
        <authorList>
            <person name="Liu Z."/>
            <person name="Zheng J."/>
            <person name="Li H."/>
            <person name="Fang K."/>
            <person name="Wang S."/>
            <person name="He J."/>
            <person name="Zhou D."/>
            <person name="Weng S."/>
            <person name="Chi M."/>
            <person name="Gu Z."/>
            <person name="He J."/>
            <person name="Li F."/>
            <person name="Wang M."/>
        </authorList>
    </citation>
    <scope>NUCLEOTIDE SEQUENCE [LARGE SCALE GENOMIC DNA]</scope>
    <source>
        <strain evidence="1">ZL_2023a</strain>
    </source>
</reference>
<gene>
    <name evidence="1" type="ORF">OTU49_016789</name>
</gene>
<evidence type="ECO:0000313" key="2">
    <source>
        <dbReference type="Proteomes" id="UP001445076"/>
    </source>
</evidence>
<keyword evidence="2" id="KW-1185">Reference proteome</keyword>
<name>A0AAW0Y5S0_CHEQU</name>
<protein>
    <submittedName>
        <fullName evidence="1">Uncharacterized protein</fullName>
    </submittedName>
</protein>